<dbReference type="EMBL" id="LT629972">
    <property type="protein sequence ID" value="SEH88598.1"/>
    <property type="molecule type" value="Genomic_DNA"/>
</dbReference>
<dbReference type="AlphaFoldDB" id="A0A1H6LQV8"/>
<dbReference type="OrthoDB" id="5348860at2"/>
<name>A0A1H6LQV8_9PSED</name>
<gene>
    <name evidence="1" type="ORF">SAMN05216581_0326</name>
</gene>
<protein>
    <submittedName>
        <fullName evidence="1">Uncharacterized protein</fullName>
    </submittedName>
</protein>
<evidence type="ECO:0000313" key="2">
    <source>
        <dbReference type="Proteomes" id="UP000182272"/>
    </source>
</evidence>
<proteinExistence type="predicted"/>
<reference evidence="1 2" key="1">
    <citation type="submission" date="2016-10" db="EMBL/GenBank/DDBJ databases">
        <authorList>
            <person name="de Groot N.N."/>
        </authorList>
    </citation>
    <scope>NUCLEOTIDE SEQUENCE [LARGE SCALE GENOMIC DNA]</scope>
    <source>
        <strain evidence="1 2">LMG 2158</strain>
    </source>
</reference>
<dbReference type="RefSeq" id="WP_019363132.1">
    <property type="nucleotide sequence ID" value="NZ_LT629972.1"/>
</dbReference>
<accession>A0A1H6LQV8</accession>
<sequence length="137" mass="14365">MNYSGLLCTALLLSLTGCEQSAPSSSLVSETATDAHTLKGGFRATGNEPGWVVEVGAGETPSVHLEMNYGQQKTAVAKTESTPDGFFGNAADGTEIQVLIDRSTCTDDMSGKQFEATVLLKVGDRDYHGCGGWSVGR</sequence>
<evidence type="ECO:0000313" key="1">
    <source>
        <dbReference type="EMBL" id="SEH88598.1"/>
    </source>
</evidence>
<dbReference type="Proteomes" id="UP000182272">
    <property type="component" value="Chromosome I"/>
</dbReference>
<organism evidence="1 2">
    <name type="scientific">Pseudomonas asplenii</name>
    <dbReference type="NCBI Taxonomy" id="53407"/>
    <lineage>
        <taxon>Bacteria</taxon>
        <taxon>Pseudomonadati</taxon>
        <taxon>Pseudomonadota</taxon>
        <taxon>Gammaproteobacteria</taxon>
        <taxon>Pseudomonadales</taxon>
        <taxon>Pseudomonadaceae</taxon>
        <taxon>Pseudomonas</taxon>
    </lineage>
</organism>